<dbReference type="InterPro" id="IPR014721">
    <property type="entry name" value="Ribsml_uS5_D2-typ_fold_subgr"/>
</dbReference>
<evidence type="ECO:0000313" key="13">
    <source>
        <dbReference type="EMBL" id="KAF9760969.1"/>
    </source>
</evidence>
<gene>
    <name evidence="13" type="primary">mvd</name>
    <name evidence="13" type="ORF">NGRA_2932</name>
</gene>
<keyword evidence="14" id="KW-1185">Reference proteome</keyword>
<dbReference type="PANTHER" id="PTHR10977">
    <property type="entry name" value="DIPHOSPHOMEVALONATE DECARBOXYLASE"/>
    <property type="match status" value="1"/>
</dbReference>
<evidence type="ECO:0000256" key="6">
    <source>
        <dbReference type="ARBA" id="ARBA00023011"/>
    </source>
</evidence>
<keyword evidence="2" id="KW-0444">Lipid biosynthesis</keyword>
<evidence type="ECO:0000259" key="12">
    <source>
        <dbReference type="Pfam" id="PF22700"/>
    </source>
</evidence>
<keyword evidence="4" id="KW-0067">ATP-binding</keyword>
<dbReference type="GO" id="GO:0019287">
    <property type="term" value="P:isopentenyl diphosphate biosynthetic process, mevalonate pathway"/>
    <property type="evidence" value="ECO:0007669"/>
    <property type="project" value="TreeGrafter"/>
</dbReference>
<keyword evidence="3" id="KW-0547">Nucleotide-binding</keyword>
<feature type="domain" description="Diphosphomevalonate decarboxylase-like N-terminal" evidence="12">
    <location>
        <begin position="6"/>
        <end position="106"/>
    </location>
</feature>
<organism evidence="13 14">
    <name type="scientific">Nosema granulosis</name>
    <dbReference type="NCBI Taxonomy" id="83296"/>
    <lineage>
        <taxon>Eukaryota</taxon>
        <taxon>Fungi</taxon>
        <taxon>Fungi incertae sedis</taxon>
        <taxon>Microsporidia</taxon>
        <taxon>Nosematidae</taxon>
        <taxon>Nosema</taxon>
    </lineage>
</organism>
<keyword evidence="6" id="KW-0756">Sterol biosynthesis</keyword>
<evidence type="ECO:0000256" key="1">
    <source>
        <dbReference type="ARBA" id="ARBA00005055"/>
    </source>
</evidence>
<evidence type="ECO:0000256" key="2">
    <source>
        <dbReference type="ARBA" id="ARBA00022516"/>
    </source>
</evidence>
<dbReference type="GO" id="GO:0005829">
    <property type="term" value="C:cytosol"/>
    <property type="evidence" value="ECO:0007669"/>
    <property type="project" value="TreeGrafter"/>
</dbReference>
<keyword evidence="10" id="KW-0456">Lyase</keyword>
<dbReference type="AlphaFoldDB" id="A0A9P6GWS9"/>
<dbReference type="OrthoDB" id="10253702at2759"/>
<keyword evidence="9" id="KW-0753">Steroid metabolism</keyword>
<dbReference type="GO" id="GO:0016126">
    <property type="term" value="P:sterol biosynthetic process"/>
    <property type="evidence" value="ECO:0007669"/>
    <property type="project" value="UniProtKB-KW"/>
</dbReference>
<dbReference type="GO" id="GO:0005524">
    <property type="term" value="F:ATP binding"/>
    <property type="evidence" value="ECO:0007669"/>
    <property type="project" value="UniProtKB-KW"/>
</dbReference>
<dbReference type="PIRSF" id="PIRSF015950">
    <property type="entry name" value="Mev_P_decrbx"/>
    <property type="match status" value="1"/>
</dbReference>
<evidence type="ECO:0000256" key="4">
    <source>
        <dbReference type="ARBA" id="ARBA00022840"/>
    </source>
</evidence>
<dbReference type="GO" id="GO:0004163">
    <property type="term" value="F:diphosphomevalonate decarboxylase activity"/>
    <property type="evidence" value="ECO:0007669"/>
    <property type="project" value="TreeGrafter"/>
</dbReference>
<dbReference type="InterPro" id="IPR053859">
    <property type="entry name" value="MVD-like_N"/>
</dbReference>
<proteinExistence type="predicted"/>
<protein>
    <submittedName>
        <fullName evidence="13">Diphosphomevalonate decarboxylase</fullName>
    </submittedName>
</protein>
<dbReference type="Gene3D" id="3.30.230.10">
    <property type="match status" value="1"/>
</dbReference>
<dbReference type="InterPro" id="IPR020568">
    <property type="entry name" value="Ribosomal_Su5_D2-typ_SF"/>
</dbReference>
<dbReference type="PANTHER" id="PTHR10977:SF3">
    <property type="entry name" value="DIPHOSPHOMEVALONATE DECARBOXYLASE"/>
    <property type="match status" value="1"/>
</dbReference>
<sequence length="255" mass="29367">SKCGSKCDKFVFNEKDQEMPFRMIKIVDIFRKIVKDYKRILIRSNNNFPDSCGIASSASGYSALVKALNDFYSAKFSEKDLSILARMCSGSASRSIPKGIALCNKESSVSIGIWPEVRIFFILLSKDPKKVPSTEGMLRTQNSSFFYHDRMSRIEEKVKLCIEYINSKDFSSLCRMIIRDSNEIHSIMFETYPPIRYINDEGFKIMTLVDEYNEKNGLKIAYTFDAGPNPFIITLQEYIEEAKDLLKDYELKECN</sequence>
<evidence type="ECO:0000256" key="8">
    <source>
        <dbReference type="ARBA" id="ARBA00023166"/>
    </source>
</evidence>
<name>A0A9P6GWS9_9MICR</name>
<dbReference type="Proteomes" id="UP000740883">
    <property type="component" value="Unassembled WGS sequence"/>
</dbReference>
<evidence type="ECO:0000256" key="10">
    <source>
        <dbReference type="ARBA" id="ARBA00023239"/>
    </source>
</evidence>
<dbReference type="Gene3D" id="3.30.70.890">
    <property type="entry name" value="GHMP kinase, C-terminal domain"/>
    <property type="match status" value="1"/>
</dbReference>
<dbReference type="SUPFAM" id="SSF55060">
    <property type="entry name" value="GHMP Kinase, C-terminal domain"/>
    <property type="match status" value="1"/>
</dbReference>
<reference evidence="13 14" key="1">
    <citation type="journal article" date="2020" name="Genome Biol. Evol.">
        <title>Comparative genomics of strictly vertically transmitted, feminizing microsporidia endosymbionts of amphipod crustaceans.</title>
        <authorList>
            <person name="Cormier A."/>
            <person name="Chebbi M.A."/>
            <person name="Giraud I."/>
            <person name="Wattier R."/>
            <person name="Teixeira M."/>
            <person name="Gilbert C."/>
            <person name="Rigaud T."/>
            <person name="Cordaux R."/>
        </authorList>
    </citation>
    <scope>NUCLEOTIDE SEQUENCE [LARGE SCALE GENOMIC DNA]</scope>
    <source>
        <strain evidence="13 14">Ou3-Ou53</strain>
    </source>
</reference>
<keyword evidence="7" id="KW-0443">Lipid metabolism</keyword>
<keyword evidence="5" id="KW-0752">Steroid biosynthesis</keyword>
<dbReference type="SUPFAM" id="SSF54211">
    <property type="entry name" value="Ribosomal protein S5 domain 2-like"/>
    <property type="match status" value="1"/>
</dbReference>
<feature type="non-terminal residue" evidence="13">
    <location>
        <position position="1"/>
    </location>
</feature>
<evidence type="ECO:0000313" key="14">
    <source>
        <dbReference type="Proteomes" id="UP000740883"/>
    </source>
</evidence>
<accession>A0A9P6GWS9</accession>
<dbReference type="Pfam" id="PF18376">
    <property type="entry name" value="MDD_C"/>
    <property type="match status" value="1"/>
</dbReference>
<dbReference type="Pfam" id="PF22700">
    <property type="entry name" value="MVD-like_N"/>
    <property type="match status" value="1"/>
</dbReference>
<dbReference type="InterPro" id="IPR036554">
    <property type="entry name" value="GHMP_kinase_C_sf"/>
</dbReference>
<comment type="caution">
    <text evidence="13">The sequence shown here is derived from an EMBL/GenBank/DDBJ whole genome shotgun (WGS) entry which is preliminary data.</text>
</comment>
<evidence type="ECO:0000259" key="11">
    <source>
        <dbReference type="Pfam" id="PF18376"/>
    </source>
</evidence>
<dbReference type="InterPro" id="IPR041431">
    <property type="entry name" value="Mvd1_C"/>
</dbReference>
<keyword evidence="8" id="KW-1207">Sterol metabolism</keyword>
<evidence type="ECO:0000256" key="5">
    <source>
        <dbReference type="ARBA" id="ARBA00022955"/>
    </source>
</evidence>
<evidence type="ECO:0000256" key="9">
    <source>
        <dbReference type="ARBA" id="ARBA00023221"/>
    </source>
</evidence>
<dbReference type="InterPro" id="IPR005935">
    <property type="entry name" value="Mev_decarb"/>
</dbReference>
<feature type="domain" description="Mvd1 C-terminal" evidence="11">
    <location>
        <begin position="122"/>
        <end position="249"/>
    </location>
</feature>
<evidence type="ECO:0000256" key="7">
    <source>
        <dbReference type="ARBA" id="ARBA00023098"/>
    </source>
</evidence>
<dbReference type="EMBL" id="SBJO01000466">
    <property type="protein sequence ID" value="KAF9760969.1"/>
    <property type="molecule type" value="Genomic_DNA"/>
</dbReference>
<evidence type="ECO:0000256" key="3">
    <source>
        <dbReference type="ARBA" id="ARBA00022741"/>
    </source>
</evidence>
<comment type="pathway">
    <text evidence="1">Isoprenoid biosynthesis; isopentenyl diphosphate biosynthesis via mevalonate pathway; isopentenyl diphosphate from (R)-mevalonate: step 3/3.</text>
</comment>